<keyword evidence="7" id="KW-0862">Zinc</keyword>
<evidence type="ECO:0000256" key="12">
    <source>
        <dbReference type="ARBA" id="ARBA00076940"/>
    </source>
</evidence>
<dbReference type="PROSITE" id="PS50089">
    <property type="entry name" value="ZF_RING_2"/>
    <property type="match status" value="1"/>
</dbReference>
<dbReference type="EC" id="2.3.2.27" evidence="2"/>
<sequence length="434" mass="46146">MDCDRASLATCIHAPSLTQPARACTPAERGREAAGAPRRRARSSRGELCGETSPRGAGRVSFLRDLGLKKETLLPPLVRPANNCGLSSFSSATPAAAAAVRGSSLSSPAPPSPPQHVESMATELENRCPICLDSWEEASYVMPCLHQFCYECILRWAESKPECPLCKRRVSSILHSVQEDDDFEEHVIPPPAAASVVVHLTGGAAGQPAAHSLHHSAAARPAAAGPLPWAPVGGFHAYVWASLFRVYPTVLRPLLPWLHRELGQLFEDAQEAAAAQSLVTSSLRYFGLDEGALIQLLQASLGRRTRSFVHQLIDTIVHLCSAEARRRMGLGDGHAAGRREGGPVAAPGPAASRGRSPAPSAALCGGPGSPPSAPVPTRGEQEEAQEDPEEAVPGPSTRSRGSERSPGGCRRAPKRRARSSKDPSQPPRKPPRHR</sequence>
<keyword evidence="4" id="KW-0479">Metal-binding</keyword>
<evidence type="ECO:0000259" key="18">
    <source>
        <dbReference type="PROSITE" id="PS50089"/>
    </source>
</evidence>
<evidence type="ECO:0000256" key="13">
    <source>
        <dbReference type="ARBA" id="ARBA00079040"/>
    </source>
</evidence>
<feature type="region of interest" description="Disordered" evidence="17">
    <location>
        <begin position="331"/>
        <end position="434"/>
    </location>
</feature>
<dbReference type="PANTHER" id="PTHR46077:SF1">
    <property type="entry name" value="TOP1 BINDING ARGININE_SERINE RICH PROTEIN, E3 UBIQUITIN LIGASE"/>
    <property type="match status" value="1"/>
</dbReference>
<dbReference type="GO" id="GO:0032391">
    <property type="term" value="C:photoreceptor connecting cilium"/>
    <property type="evidence" value="ECO:0007669"/>
    <property type="project" value="UniProtKB-ARBA"/>
</dbReference>
<gene>
    <name evidence="19" type="ORF">QYF61_018661</name>
</gene>
<dbReference type="FunFam" id="3.30.40.10:FF:000136">
    <property type="entry name" value="E3 ubiquitin-protein ligase Topors"/>
    <property type="match status" value="1"/>
</dbReference>
<feature type="compositionally biased region" description="Low complexity" evidence="17">
    <location>
        <begin position="342"/>
        <end position="364"/>
    </location>
</feature>
<keyword evidence="6" id="KW-0833">Ubl conjugation pathway</keyword>
<keyword evidence="8" id="KW-0805">Transcription regulation</keyword>
<evidence type="ECO:0000256" key="2">
    <source>
        <dbReference type="ARBA" id="ARBA00012483"/>
    </source>
</evidence>
<keyword evidence="3" id="KW-0808">Transferase</keyword>
<dbReference type="Pfam" id="PF13923">
    <property type="entry name" value="zf-C3HC4_2"/>
    <property type="match status" value="1"/>
</dbReference>
<evidence type="ECO:0000256" key="14">
    <source>
        <dbReference type="ARBA" id="ARBA00079184"/>
    </source>
</evidence>
<evidence type="ECO:0000256" key="9">
    <source>
        <dbReference type="ARBA" id="ARBA00023163"/>
    </source>
</evidence>
<organism evidence="19 20">
    <name type="scientific">Mycteria americana</name>
    <name type="common">Wood stork</name>
    <dbReference type="NCBI Taxonomy" id="33587"/>
    <lineage>
        <taxon>Eukaryota</taxon>
        <taxon>Metazoa</taxon>
        <taxon>Chordata</taxon>
        <taxon>Craniata</taxon>
        <taxon>Vertebrata</taxon>
        <taxon>Euteleostomi</taxon>
        <taxon>Archelosauria</taxon>
        <taxon>Archosauria</taxon>
        <taxon>Dinosauria</taxon>
        <taxon>Saurischia</taxon>
        <taxon>Theropoda</taxon>
        <taxon>Coelurosauria</taxon>
        <taxon>Aves</taxon>
        <taxon>Neognathae</taxon>
        <taxon>Neoaves</taxon>
        <taxon>Aequornithes</taxon>
        <taxon>Ciconiiformes</taxon>
        <taxon>Ciconiidae</taxon>
        <taxon>Mycteria</taxon>
    </lineage>
</organism>
<dbReference type="GO" id="GO:0006513">
    <property type="term" value="P:protein monoubiquitination"/>
    <property type="evidence" value="ECO:0007669"/>
    <property type="project" value="TreeGrafter"/>
</dbReference>
<evidence type="ECO:0000256" key="10">
    <source>
        <dbReference type="ARBA" id="ARBA00071236"/>
    </source>
</evidence>
<evidence type="ECO:0000256" key="7">
    <source>
        <dbReference type="ARBA" id="ARBA00022833"/>
    </source>
</evidence>
<dbReference type="PANTHER" id="PTHR46077">
    <property type="entry name" value="E3 UBIQUITIN-PROTEIN LIGASE TOPORS"/>
    <property type="match status" value="1"/>
</dbReference>
<evidence type="ECO:0000256" key="16">
    <source>
        <dbReference type="PROSITE-ProRule" id="PRU00175"/>
    </source>
</evidence>
<dbReference type="SMART" id="SM00184">
    <property type="entry name" value="RING"/>
    <property type="match status" value="1"/>
</dbReference>
<evidence type="ECO:0000256" key="5">
    <source>
        <dbReference type="ARBA" id="ARBA00022771"/>
    </source>
</evidence>
<comment type="caution">
    <text evidence="19">The sequence shown here is derived from an EMBL/GenBank/DDBJ whole genome shotgun (WGS) entry which is preliminary data.</text>
</comment>
<proteinExistence type="predicted"/>
<dbReference type="InterPro" id="IPR013083">
    <property type="entry name" value="Znf_RING/FYVE/PHD"/>
</dbReference>
<evidence type="ECO:0000313" key="19">
    <source>
        <dbReference type="EMBL" id="KAK4816613.1"/>
    </source>
</evidence>
<dbReference type="CDD" id="cd23130">
    <property type="entry name" value="RING-HC_EHV1-like"/>
    <property type="match status" value="1"/>
</dbReference>
<name>A0AAN7MUZ0_MYCAM</name>
<dbReference type="SUPFAM" id="SSF57850">
    <property type="entry name" value="RING/U-box"/>
    <property type="match status" value="1"/>
</dbReference>
<dbReference type="GO" id="GO:0061630">
    <property type="term" value="F:ubiquitin protein ligase activity"/>
    <property type="evidence" value="ECO:0007669"/>
    <property type="project" value="UniProtKB-EC"/>
</dbReference>
<evidence type="ECO:0000313" key="20">
    <source>
        <dbReference type="Proteomes" id="UP001333110"/>
    </source>
</evidence>
<dbReference type="AlphaFoldDB" id="A0AAN7MUZ0"/>
<keyword evidence="9" id="KW-0804">Transcription</keyword>
<feature type="region of interest" description="Disordered" evidence="17">
    <location>
        <begin position="23"/>
        <end position="54"/>
    </location>
</feature>
<evidence type="ECO:0000256" key="11">
    <source>
        <dbReference type="ARBA" id="ARBA00076856"/>
    </source>
</evidence>
<dbReference type="GO" id="GO:0008630">
    <property type="term" value="P:intrinsic apoptotic signaling pathway in response to DNA damage"/>
    <property type="evidence" value="ECO:0007669"/>
    <property type="project" value="UniProtKB-ARBA"/>
</dbReference>
<dbReference type="GO" id="GO:0000209">
    <property type="term" value="P:protein polyubiquitination"/>
    <property type="evidence" value="ECO:0007669"/>
    <property type="project" value="TreeGrafter"/>
</dbReference>
<keyword evidence="5 16" id="KW-0863">Zinc-finger</keyword>
<dbReference type="GO" id="GO:0008270">
    <property type="term" value="F:zinc ion binding"/>
    <property type="evidence" value="ECO:0007669"/>
    <property type="project" value="UniProtKB-KW"/>
</dbReference>
<feature type="domain" description="RING-type" evidence="18">
    <location>
        <begin position="128"/>
        <end position="167"/>
    </location>
</feature>
<keyword evidence="20" id="KW-1185">Reference proteome</keyword>
<evidence type="ECO:0000256" key="3">
    <source>
        <dbReference type="ARBA" id="ARBA00022679"/>
    </source>
</evidence>
<dbReference type="Gene3D" id="3.30.40.10">
    <property type="entry name" value="Zinc/RING finger domain, C3HC4 (zinc finger)"/>
    <property type="match status" value="1"/>
</dbReference>
<comment type="catalytic activity">
    <reaction evidence="1">
        <text>S-ubiquitinyl-[E2 ubiquitin-conjugating enzyme]-L-cysteine + [acceptor protein]-L-lysine = [E2 ubiquitin-conjugating enzyme]-L-cysteine + N(6)-ubiquitinyl-[acceptor protein]-L-lysine.</text>
        <dbReference type="EC" id="2.3.2.27"/>
    </reaction>
</comment>
<dbReference type="InterPro" id="IPR017907">
    <property type="entry name" value="Znf_RING_CS"/>
</dbReference>
<accession>A0AAN7MUZ0</accession>
<dbReference type="Proteomes" id="UP001333110">
    <property type="component" value="Unassembled WGS sequence"/>
</dbReference>
<evidence type="ECO:0000256" key="6">
    <source>
        <dbReference type="ARBA" id="ARBA00022786"/>
    </source>
</evidence>
<evidence type="ECO:0000256" key="1">
    <source>
        <dbReference type="ARBA" id="ARBA00000900"/>
    </source>
</evidence>
<dbReference type="InterPro" id="IPR001841">
    <property type="entry name" value="Znf_RING"/>
</dbReference>
<dbReference type="EMBL" id="JAUNZN010000009">
    <property type="protein sequence ID" value="KAK4816613.1"/>
    <property type="molecule type" value="Genomic_DNA"/>
</dbReference>
<evidence type="ECO:0000256" key="15">
    <source>
        <dbReference type="ARBA" id="ARBA00082108"/>
    </source>
</evidence>
<evidence type="ECO:0000256" key="17">
    <source>
        <dbReference type="SAM" id="MobiDB-lite"/>
    </source>
</evidence>
<protein>
    <recommendedName>
        <fullName evidence="10">E3 ubiquitin-protein ligase Topors</fullName>
        <ecNumber evidence="2">2.3.2.27</ecNumber>
    </recommendedName>
    <alternativeName>
        <fullName evidence="11">RING-type E3 ubiquitin transferase Topors</fullName>
    </alternativeName>
    <alternativeName>
        <fullName evidence="13">SUMO1-protein E3 ligase Topors</fullName>
    </alternativeName>
    <alternativeName>
        <fullName evidence="12">Topoisomerase I-binding RING finger protein</fullName>
    </alternativeName>
    <alternativeName>
        <fullName evidence="14">Topoisomerase I-binding arginine/serine-rich protein</fullName>
    </alternativeName>
    <alternativeName>
        <fullName evidence="15">Tumor suppressor p53-binding protein 3</fullName>
    </alternativeName>
</protein>
<evidence type="ECO:0000256" key="8">
    <source>
        <dbReference type="ARBA" id="ARBA00023015"/>
    </source>
</evidence>
<dbReference type="PROSITE" id="PS00518">
    <property type="entry name" value="ZF_RING_1"/>
    <property type="match status" value="1"/>
</dbReference>
<reference evidence="19 20" key="1">
    <citation type="journal article" date="2023" name="J. Hered.">
        <title>Chromosome-level genome of the wood stork (Mycteria americana) provides insight into avian chromosome evolution.</title>
        <authorList>
            <person name="Flamio R. Jr."/>
            <person name="Ramstad K.M."/>
        </authorList>
    </citation>
    <scope>NUCLEOTIDE SEQUENCE [LARGE SCALE GENOMIC DNA]</scope>
    <source>
        <strain evidence="19">JAX WOST 10</strain>
    </source>
</reference>
<evidence type="ECO:0000256" key="4">
    <source>
        <dbReference type="ARBA" id="ARBA00022723"/>
    </source>
</evidence>